<dbReference type="Proteomes" id="UP000245370">
    <property type="component" value="Unassembled WGS sequence"/>
</dbReference>
<dbReference type="Pfam" id="PF01612">
    <property type="entry name" value="DNA_pol_A_exo1"/>
    <property type="match status" value="1"/>
</dbReference>
<feature type="domain" description="3'-5' exonuclease" evidence="1">
    <location>
        <begin position="5"/>
        <end position="176"/>
    </location>
</feature>
<dbReference type="PANTHER" id="PTHR47649">
    <property type="entry name" value="RIBONUCLEASE D"/>
    <property type="match status" value="1"/>
</dbReference>
<dbReference type="SMART" id="SM00474">
    <property type="entry name" value="35EXOc"/>
    <property type="match status" value="1"/>
</dbReference>
<dbReference type="AlphaFoldDB" id="A0A2U2XD44"/>
<dbReference type="InterPro" id="IPR012337">
    <property type="entry name" value="RNaseH-like_sf"/>
</dbReference>
<keyword evidence="3" id="KW-1185">Reference proteome</keyword>
<sequence length="389" mass="45391">MNSNIKYIDNTASFEKVVEILSTKNEICIDLEFDKNHFRYGFNLCLMQIFDGENCYLIDPLTGLDIELIFPILENPEIQLICFAFNEDMRLLHHLGAKPNNIVDLGVAMRLLNYETLSLNNSILAVLGEDYPIDTKASQQKSNWFQRPLTEQQHIYAAEDVFHLPKLKDELIKMLEETNRQDWFAEEMQAFENYDWSGGDKVAYLTKKDQKMLSLREWIRFEKIMDYREKLGESLSRPTYKVLDKKIALLLAQSPKKVSEWTTMKGVHPKLKVAKVQKKIESLLEEAEKEIQENRITMGQSSIPPMTSEQRIRNNNHRRRVQDAKDNFFLPIKEQVKSEFGENYSNYFLSNRKMVEFVSGEQVLLPYQKSILRNAAKKLGLALPEFMVG</sequence>
<evidence type="ECO:0000313" key="2">
    <source>
        <dbReference type="EMBL" id="PWH85698.1"/>
    </source>
</evidence>
<dbReference type="InterPro" id="IPR002562">
    <property type="entry name" value="3'-5'_exonuclease_dom"/>
</dbReference>
<evidence type="ECO:0000313" key="3">
    <source>
        <dbReference type="Proteomes" id="UP000245370"/>
    </source>
</evidence>
<organism evidence="2 3">
    <name type="scientific">Brumimicrobium oceani</name>
    <dbReference type="NCBI Taxonomy" id="2100725"/>
    <lineage>
        <taxon>Bacteria</taxon>
        <taxon>Pseudomonadati</taxon>
        <taxon>Bacteroidota</taxon>
        <taxon>Flavobacteriia</taxon>
        <taxon>Flavobacteriales</taxon>
        <taxon>Crocinitomicaceae</taxon>
        <taxon>Brumimicrobium</taxon>
    </lineage>
</organism>
<protein>
    <recommendedName>
        <fullName evidence="1">3'-5' exonuclease domain-containing protein</fullName>
    </recommendedName>
</protein>
<evidence type="ECO:0000259" key="1">
    <source>
        <dbReference type="SMART" id="SM00474"/>
    </source>
</evidence>
<dbReference type="EMBL" id="QFRJ01000005">
    <property type="protein sequence ID" value="PWH85698.1"/>
    <property type="molecule type" value="Genomic_DNA"/>
</dbReference>
<dbReference type="OrthoDB" id="9800549at2"/>
<dbReference type="Gene3D" id="3.30.420.10">
    <property type="entry name" value="Ribonuclease H-like superfamily/Ribonuclease H"/>
    <property type="match status" value="1"/>
</dbReference>
<dbReference type="InterPro" id="IPR051086">
    <property type="entry name" value="RNase_D-like"/>
</dbReference>
<dbReference type="CDD" id="cd06142">
    <property type="entry name" value="RNaseD_exo"/>
    <property type="match status" value="1"/>
</dbReference>
<dbReference type="SUPFAM" id="SSF53098">
    <property type="entry name" value="Ribonuclease H-like"/>
    <property type="match status" value="1"/>
</dbReference>
<proteinExistence type="predicted"/>
<dbReference type="GO" id="GO:0003676">
    <property type="term" value="F:nucleic acid binding"/>
    <property type="evidence" value="ECO:0007669"/>
    <property type="project" value="InterPro"/>
</dbReference>
<reference evidence="2 3" key="1">
    <citation type="submission" date="2018-05" db="EMBL/GenBank/DDBJ databases">
        <title>Brumimicrobium oceani sp. nov., isolated from coastal sediment.</title>
        <authorList>
            <person name="Kou Y."/>
        </authorList>
    </citation>
    <scope>NUCLEOTIDE SEQUENCE [LARGE SCALE GENOMIC DNA]</scope>
    <source>
        <strain evidence="2 3">C305</strain>
    </source>
</reference>
<dbReference type="GO" id="GO:0008408">
    <property type="term" value="F:3'-5' exonuclease activity"/>
    <property type="evidence" value="ECO:0007669"/>
    <property type="project" value="InterPro"/>
</dbReference>
<dbReference type="PANTHER" id="PTHR47649:SF1">
    <property type="entry name" value="RIBONUCLEASE D"/>
    <property type="match status" value="1"/>
</dbReference>
<gene>
    <name evidence="2" type="ORF">DIT68_08675</name>
</gene>
<dbReference type="GO" id="GO:0006139">
    <property type="term" value="P:nucleobase-containing compound metabolic process"/>
    <property type="evidence" value="ECO:0007669"/>
    <property type="project" value="InterPro"/>
</dbReference>
<comment type="caution">
    <text evidence="2">The sequence shown here is derived from an EMBL/GenBank/DDBJ whole genome shotgun (WGS) entry which is preliminary data.</text>
</comment>
<name>A0A2U2XD44_9FLAO</name>
<dbReference type="InterPro" id="IPR036397">
    <property type="entry name" value="RNaseH_sf"/>
</dbReference>
<dbReference type="RefSeq" id="WP_109359403.1">
    <property type="nucleotide sequence ID" value="NZ_QFRJ01000005.1"/>
</dbReference>
<accession>A0A2U2XD44</accession>
<reference evidence="2 3" key="2">
    <citation type="submission" date="2018-05" db="EMBL/GenBank/DDBJ databases">
        <authorList>
            <person name="Lanie J.A."/>
            <person name="Ng W.-L."/>
            <person name="Kazmierczak K.M."/>
            <person name="Andrzejewski T.M."/>
            <person name="Davidsen T.M."/>
            <person name="Wayne K.J."/>
            <person name="Tettelin H."/>
            <person name="Glass J.I."/>
            <person name="Rusch D."/>
            <person name="Podicherti R."/>
            <person name="Tsui H.-C.T."/>
            <person name="Winkler M.E."/>
        </authorList>
    </citation>
    <scope>NUCLEOTIDE SEQUENCE [LARGE SCALE GENOMIC DNA]</scope>
    <source>
        <strain evidence="2 3">C305</strain>
    </source>
</reference>